<comment type="caution">
    <text evidence="1">The sequence shown here is derived from an EMBL/GenBank/DDBJ whole genome shotgun (WGS) entry which is preliminary data.</text>
</comment>
<dbReference type="Proteomes" id="UP000070422">
    <property type="component" value="Unassembled WGS sequence"/>
</dbReference>
<organism evidence="1 2">
    <name type="scientific">Aerococcus christensenii</name>
    <dbReference type="NCBI Taxonomy" id="87541"/>
    <lineage>
        <taxon>Bacteria</taxon>
        <taxon>Bacillati</taxon>
        <taxon>Bacillota</taxon>
        <taxon>Bacilli</taxon>
        <taxon>Lactobacillales</taxon>
        <taxon>Aerococcaceae</taxon>
        <taxon>Aerococcus</taxon>
    </lineage>
</organism>
<dbReference type="EMBL" id="LSCQ01000103">
    <property type="protein sequence ID" value="KXB33139.1"/>
    <property type="molecule type" value="Genomic_DNA"/>
</dbReference>
<dbReference type="AlphaFoldDB" id="A0A133XQC3"/>
<protein>
    <submittedName>
        <fullName evidence="1">Uncharacterized protein</fullName>
    </submittedName>
</protein>
<name>A0A133XQC3_9LACT</name>
<evidence type="ECO:0000313" key="2">
    <source>
        <dbReference type="Proteomes" id="UP000070422"/>
    </source>
</evidence>
<evidence type="ECO:0000313" key="1">
    <source>
        <dbReference type="EMBL" id="KXB33139.1"/>
    </source>
</evidence>
<dbReference type="PATRIC" id="fig|87541.4.peg.1762"/>
<accession>A0A133XQC3</accession>
<reference evidence="1 2" key="1">
    <citation type="submission" date="2016-01" db="EMBL/GenBank/DDBJ databases">
        <authorList>
            <person name="Oliw E.H."/>
        </authorList>
    </citation>
    <scope>NUCLEOTIDE SEQUENCE [LARGE SCALE GENOMIC DNA]</scope>
    <source>
        <strain evidence="1 2">KA00635</strain>
    </source>
</reference>
<sequence length="41" mass="4550">MKKLADQPVEMNTLVLAGIFDFLRLSVWSLSSNSDLIGIAR</sequence>
<gene>
    <name evidence="1" type="ORF">HMPREF3187_01782</name>
</gene>
<proteinExistence type="predicted"/>